<sequence>MLSTWGTVEELAKSDPEILVRNLAAHAGIAYSSSSRGELGAWRKSIPALLRLLIDLDLRHVHVLLEYRLPYSPRRVDALLCGAHPETGLPSYVLVELKQWSRAKMVAPGLVSAVAGRVRFDLHPAEQVRRYCRYLLDFTPSLARRPGLVKGAAYMHNLYRTPEWNLDDFDYDDFGRLYTADQLGDFATDLTVLLDTRPESADEAKKAARALIEASRVPARTLLKTAAEALAGRESFVLLDEQKVAYDLVLRAVAAADRREPTGQWQKTVILVRGGPGSGKSAIAISLLAALTGQRKTALHATGSKAFTETLRRYVANSSDRAEDVFKYFNNFDDIATDSLDVLVCDEAHRVRDNDHVPAKWRARYPPQVAKLIDVAKVPVFLLDENQAVRPGEAQTVHRIAEVALEKGCRVEEVQLDGQFRCGGSPYYDEWVLRLLGFIDGGPIRWTDIADGADDEYVVDSVDTPDALEAWLKRQEKSFGGTARIAAGFCWNWRPPVREGGKYVLVEDVVIGGWRRPWNVKQGYEVEGVPSASYWASDPAGFGQVGCIYTAQGFEYDWAGVIFGPDLVIRDGRWRADPERSRDEPVKKTDLETFGKLIRNTYKVLMTRGMQGVCLYSTDPETNAFLKRHSR</sequence>
<organism evidence="2 3">
    <name type="scientific">Amycolatopsis pigmentata</name>
    <dbReference type="NCBI Taxonomy" id="450801"/>
    <lineage>
        <taxon>Bacteria</taxon>
        <taxon>Bacillati</taxon>
        <taxon>Actinomycetota</taxon>
        <taxon>Actinomycetes</taxon>
        <taxon>Pseudonocardiales</taxon>
        <taxon>Pseudonocardiaceae</taxon>
        <taxon>Amycolatopsis</taxon>
    </lineage>
</organism>
<proteinExistence type="predicted"/>
<dbReference type="GO" id="GO:0004386">
    <property type="term" value="F:helicase activity"/>
    <property type="evidence" value="ECO:0007669"/>
    <property type="project" value="UniProtKB-KW"/>
</dbReference>
<keyword evidence="2" id="KW-0547">Nucleotide-binding</keyword>
<feature type="domain" description="Schlafen group 3-like DNA/RNA helicase" evidence="1">
    <location>
        <begin position="267"/>
        <end position="619"/>
    </location>
</feature>
<gene>
    <name evidence="2" type="ORF">ACFSXZ_01865</name>
</gene>
<name>A0ABW5FJB1_9PSEU</name>
<evidence type="ECO:0000259" key="1">
    <source>
        <dbReference type="Pfam" id="PF09848"/>
    </source>
</evidence>
<evidence type="ECO:0000313" key="3">
    <source>
        <dbReference type="Proteomes" id="UP001597417"/>
    </source>
</evidence>
<dbReference type="SUPFAM" id="SSF52540">
    <property type="entry name" value="P-loop containing nucleoside triphosphate hydrolases"/>
    <property type="match status" value="1"/>
</dbReference>
<keyword evidence="2" id="KW-0347">Helicase</keyword>
<keyword evidence="3" id="KW-1185">Reference proteome</keyword>
<keyword evidence="2" id="KW-0067">ATP-binding</keyword>
<dbReference type="InterPro" id="IPR027417">
    <property type="entry name" value="P-loop_NTPase"/>
</dbReference>
<protein>
    <submittedName>
        <fullName evidence="2">DNA/RNA helicase domain-containing protein</fullName>
    </submittedName>
</protein>
<reference evidence="3" key="1">
    <citation type="journal article" date="2019" name="Int. J. Syst. Evol. Microbiol.">
        <title>The Global Catalogue of Microorganisms (GCM) 10K type strain sequencing project: providing services to taxonomists for standard genome sequencing and annotation.</title>
        <authorList>
            <consortium name="The Broad Institute Genomics Platform"/>
            <consortium name="The Broad Institute Genome Sequencing Center for Infectious Disease"/>
            <person name="Wu L."/>
            <person name="Ma J."/>
        </authorList>
    </citation>
    <scope>NUCLEOTIDE SEQUENCE [LARGE SCALE GENOMIC DNA]</scope>
    <source>
        <strain evidence="3">CGMCC 4.7645</strain>
    </source>
</reference>
<dbReference type="EMBL" id="JBHUKR010000004">
    <property type="protein sequence ID" value="MFD2415065.1"/>
    <property type="molecule type" value="Genomic_DNA"/>
</dbReference>
<accession>A0ABW5FJB1</accession>
<dbReference type="InterPro" id="IPR018647">
    <property type="entry name" value="SLFN_3-like_DNA/RNA_helicase"/>
</dbReference>
<dbReference type="RefSeq" id="WP_378260534.1">
    <property type="nucleotide sequence ID" value="NZ_JBHUKR010000004.1"/>
</dbReference>
<dbReference type="Gene3D" id="3.40.50.300">
    <property type="entry name" value="P-loop containing nucleotide triphosphate hydrolases"/>
    <property type="match status" value="1"/>
</dbReference>
<dbReference type="Proteomes" id="UP001597417">
    <property type="component" value="Unassembled WGS sequence"/>
</dbReference>
<keyword evidence="2" id="KW-0378">Hydrolase</keyword>
<dbReference type="Pfam" id="PF09848">
    <property type="entry name" value="SLFN-g3_helicase"/>
    <property type="match status" value="1"/>
</dbReference>
<evidence type="ECO:0000313" key="2">
    <source>
        <dbReference type="EMBL" id="MFD2415065.1"/>
    </source>
</evidence>
<comment type="caution">
    <text evidence="2">The sequence shown here is derived from an EMBL/GenBank/DDBJ whole genome shotgun (WGS) entry which is preliminary data.</text>
</comment>